<dbReference type="EMBL" id="CM000882">
    <property type="protein sequence ID" value="KQJ99760.1"/>
    <property type="molecule type" value="Genomic_DNA"/>
</dbReference>
<accession>A0A0Q3JN39</accession>
<dbReference type="AlphaFoldDB" id="A0A0Q3JN39"/>
<dbReference type="Proteomes" id="UP000008810">
    <property type="component" value="Chromosome 3"/>
</dbReference>
<evidence type="ECO:0000313" key="6">
    <source>
        <dbReference type="EnsemblPlants" id="KQJ99760"/>
    </source>
</evidence>
<dbReference type="EnsemblPlants" id="KQJ99760">
    <property type="protein sequence ID" value="KQJ99760"/>
    <property type="gene ID" value="BRADI_3g45100v3"/>
</dbReference>
<dbReference type="SMART" id="SM00856">
    <property type="entry name" value="PMEI"/>
    <property type="match status" value="1"/>
</dbReference>
<gene>
    <name evidence="5" type="ORF">BRADI_3g45100v3</name>
</gene>
<dbReference type="InParanoid" id="A0A0Q3JN39"/>
<evidence type="ECO:0000313" key="7">
    <source>
        <dbReference type="Proteomes" id="UP000008810"/>
    </source>
</evidence>
<reference evidence="6" key="3">
    <citation type="submission" date="2018-08" db="UniProtKB">
        <authorList>
            <consortium name="EnsemblPlants"/>
        </authorList>
    </citation>
    <scope>IDENTIFICATION</scope>
    <source>
        <strain evidence="6">cv. Bd21</strain>
    </source>
</reference>
<dbReference type="NCBIfam" id="TIGR01614">
    <property type="entry name" value="PME_inhib"/>
    <property type="match status" value="1"/>
</dbReference>
<evidence type="ECO:0000313" key="5">
    <source>
        <dbReference type="EMBL" id="KQJ99760.1"/>
    </source>
</evidence>
<sequence length="233" mass="25109">MNARSRSNPKIVVLIRHRPINSHTPDLSSRNNYCSRKEIHPLSVALQILHPTTESMRPLAALLVGVATAVLLLCGADATVETTCRAAADKDQHVNYEFCVHELRKHHWSSDADAWGLAKIAANMGVNNAYGAVSDIEGLQAKPGADAKTKAALERCHKLYESQKFAFAGAYDEINGRDYAAGKAEAAKAVSLARQCDDAFAKAAVPVPSPLTQRSSYSVQIATVCTAITNLIK</sequence>
<dbReference type="SUPFAM" id="SSF101148">
    <property type="entry name" value="Plant invertase/pectin methylesterase inhibitor"/>
    <property type="match status" value="1"/>
</dbReference>
<dbReference type="InterPro" id="IPR034088">
    <property type="entry name" value="Pla_a_1-like"/>
</dbReference>
<dbReference type="ExpressionAtlas" id="A0A0Q3JN39">
    <property type="expression patterns" value="baseline"/>
</dbReference>
<feature type="domain" description="Pectinesterase inhibitor" evidence="4">
    <location>
        <begin position="75"/>
        <end position="228"/>
    </location>
</feature>
<keyword evidence="1" id="KW-0732">Signal</keyword>
<evidence type="ECO:0000256" key="3">
    <source>
        <dbReference type="ARBA" id="ARBA00038471"/>
    </source>
</evidence>
<dbReference type="Pfam" id="PF04043">
    <property type="entry name" value="PMEI"/>
    <property type="match status" value="1"/>
</dbReference>
<dbReference type="OrthoDB" id="686060at2759"/>
<dbReference type="Gene3D" id="1.20.140.40">
    <property type="entry name" value="Invertase/pectin methylesterase inhibitor family protein"/>
    <property type="match status" value="1"/>
</dbReference>
<evidence type="ECO:0000259" key="4">
    <source>
        <dbReference type="SMART" id="SM00856"/>
    </source>
</evidence>
<dbReference type="PANTHER" id="PTHR35357">
    <property type="entry name" value="OS02G0537100 PROTEIN"/>
    <property type="match status" value="1"/>
</dbReference>
<evidence type="ECO:0000256" key="2">
    <source>
        <dbReference type="ARBA" id="ARBA00023157"/>
    </source>
</evidence>
<keyword evidence="2" id="KW-1015">Disulfide bond</keyword>
<dbReference type="STRING" id="15368.A0A0Q3JN39"/>
<dbReference type="GO" id="GO:0004857">
    <property type="term" value="F:enzyme inhibitor activity"/>
    <property type="evidence" value="ECO:0007669"/>
    <property type="project" value="InterPro"/>
</dbReference>
<dbReference type="InterPro" id="IPR006501">
    <property type="entry name" value="Pectinesterase_inhib_dom"/>
</dbReference>
<dbReference type="InterPro" id="IPR035513">
    <property type="entry name" value="Invertase/methylesterase_inhib"/>
</dbReference>
<organism evidence="5">
    <name type="scientific">Brachypodium distachyon</name>
    <name type="common">Purple false brome</name>
    <name type="synonym">Trachynia distachya</name>
    <dbReference type="NCBI Taxonomy" id="15368"/>
    <lineage>
        <taxon>Eukaryota</taxon>
        <taxon>Viridiplantae</taxon>
        <taxon>Streptophyta</taxon>
        <taxon>Embryophyta</taxon>
        <taxon>Tracheophyta</taxon>
        <taxon>Spermatophyta</taxon>
        <taxon>Magnoliopsida</taxon>
        <taxon>Liliopsida</taxon>
        <taxon>Poales</taxon>
        <taxon>Poaceae</taxon>
        <taxon>BOP clade</taxon>
        <taxon>Pooideae</taxon>
        <taxon>Stipodae</taxon>
        <taxon>Brachypodieae</taxon>
        <taxon>Brachypodium</taxon>
    </lineage>
</organism>
<reference evidence="5" key="2">
    <citation type="submission" date="2017-06" db="EMBL/GenBank/DDBJ databases">
        <title>WGS assembly of Brachypodium distachyon.</title>
        <authorList>
            <consortium name="The International Brachypodium Initiative"/>
            <person name="Lucas S."/>
            <person name="Harmon-Smith M."/>
            <person name="Lail K."/>
            <person name="Tice H."/>
            <person name="Grimwood J."/>
            <person name="Bruce D."/>
            <person name="Barry K."/>
            <person name="Shu S."/>
            <person name="Lindquist E."/>
            <person name="Wang M."/>
            <person name="Pitluck S."/>
            <person name="Vogel J.P."/>
            <person name="Garvin D.F."/>
            <person name="Mockler T.C."/>
            <person name="Schmutz J."/>
            <person name="Rokhsar D."/>
            <person name="Bevan M.W."/>
        </authorList>
    </citation>
    <scope>NUCLEOTIDE SEQUENCE</scope>
    <source>
        <strain evidence="5">Bd21</strain>
    </source>
</reference>
<dbReference type="Gramene" id="KQJ99760">
    <property type="protein sequence ID" value="KQJ99760"/>
    <property type="gene ID" value="BRADI_3g45100v3"/>
</dbReference>
<dbReference type="FunCoup" id="A0A0Q3JN39">
    <property type="interactions" value="25"/>
</dbReference>
<evidence type="ECO:0000256" key="1">
    <source>
        <dbReference type="ARBA" id="ARBA00022729"/>
    </source>
</evidence>
<dbReference type="PANTHER" id="PTHR35357:SF20">
    <property type="entry name" value="PECTINESTERASE INHIBITOR DOMAIN-CONTAINING PROTEIN"/>
    <property type="match status" value="1"/>
</dbReference>
<dbReference type="CDD" id="cd15795">
    <property type="entry name" value="PMEI-Pla_a_1_like"/>
    <property type="match status" value="1"/>
</dbReference>
<protein>
    <recommendedName>
        <fullName evidence="4">Pectinesterase inhibitor domain-containing protein</fullName>
    </recommendedName>
</protein>
<name>A0A0Q3JN39_BRADI</name>
<reference evidence="5 6" key="1">
    <citation type="journal article" date="2010" name="Nature">
        <title>Genome sequencing and analysis of the model grass Brachypodium distachyon.</title>
        <authorList>
            <consortium name="International Brachypodium Initiative"/>
        </authorList>
    </citation>
    <scope>NUCLEOTIDE SEQUENCE [LARGE SCALE GENOMIC DNA]</scope>
    <source>
        <strain evidence="5 6">Bd21</strain>
    </source>
</reference>
<proteinExistence type="inferred from homology"/>
<keyword evidence="7" id="KW-1185">Reference proteome</keyword>
<comment type="similarity">
    <text evidence="3">Belongs to the PMEI family.</text>
</comment>